<reference evidence="5" key="1">
    <citation type="journal article" date="2009" name="BMC Bioinformatics">
        <title>The Mycoplasma conjunctivae genome sequencing, annotation and analysis.</title>
        <authorList>
            <person name="Calderon-Copete S.P."/>
            <person name="Wigger G."/>
            <person name="Wunderlin C."/>
            <person name="Schmidheini T."/>
            <person name="Frey J."/>
            <person name="Quail M.A."/>
            <person name="Falquet L."/>
        </authorList>
    </citation>
    <scope>NUCLEOTIDE SEQUENCE [LARGE SCALE GENOMIC DNA]</scope>
    <source>
        <strain evidence="5">ATCC 25834 / NCTC 10147 / HRC/581</strain>
    </source>
</reference>
<name>C5J655_MESCH</name>
<dbReference type="PANTHER" id="PTHR45663">
    <property type="entry name" value="GEO12009P1"/>
    <property type="match status" value="1"/>
</dbReference>
<dbReference type="GO" id="GO:0015035">
    <property type="term" value="F:protein-disulfide reductase activity"/>
    <property type="evidence" value="ECO:0007669"/>
    <property type="project" value="TreeGrafter"/>
</dbReference>
<dbReference type="GO" id="GO:0005829">
    <property type="term" value="C:cytosol"/>
    <property type="evidence" value="ECO:0007669"/>
    <property type="project" value="TreeGrafter"/>
</dbReference>
<dbReference type="EMBL" id="FM864216">
    <property type="protein sequence ID" value="CAT04947.1"/>
    <property type="molecule type" value="Genomic_DNA"/>
</dbReference>
<dbReference type="AlphaFoldDB" id="C5J655"/>
<dbReference type="PANTHER" id="PTHR45663:SF11">
    <property type="entry name" value="GEO12009P1"/>
    <property type="match status" value="1"/>
</dbReference>
<dbReference type="Gene3D" id="3.40.30.10">
    <property type="entry name" value="Glutaredoxin"/>
    <property type="match status" value="1"/>
</dbReference>
<evidence type="ECO:0000259" key="3">
    <source>
        <dbReference type="PROSITE" id="PS51352"/>
    </source>
</evidence>
<organism evidence="4 5">
    <name type="scientific">Mesomycoplasma conjunctivae (strain ATCC 25834 / NCTC 10147 / HRC/581)</name>
    <name type="common">Mycoplasma conjunctivae</name>
    <dbReference type="NCBI Taxonomy" id="572263"/>
    <lineage>
        <taxon>Bacteria</taxon>
        <taxon>Bacillati</taxon>
        <taxon>Mycoplasmatota</taxon>
        <taxon>Mycoplasmoidales</taxon>
        <taxon>Metamycoplasmataceae</taxon>
        <taxon>Mesomycoplasma</taxon>
    </lineage>
</organism>
<sequence length="109" mass="12872">MKKLKWIDAQKEIETGVVYLEFSVDWCGDCKMQKFVNDQITEHYADNEKIKLIQVDAEEAELFRKKGTRFEVLFVPTHIVMKDGEILFKRFDYTPKEILVEQIDKALAL</sequence>
<dbReference type="HOGENOM" id="CLU_090389_10_4_14"/>
<dbReference type="SUPFAM" id="SSF52833">
    <property type="entry name" value="Thioredoxin-like"/>
    <property type="match status" value="1"/>
</dbReference>
<protein>
    <submittedName>
        <fullName evidence="4">PUTATIVE Thioredoxin</fullName>
    </submittedName>
</protein>
<dbReference type="PROSITE" id="PS51352">
    <property type="entry name" value="THIOREDOXIN_2"/>
    <property type="match status" value="1"/>
</dbReference>
<dbReference type="InterPro" id="IPR013766">
    <property type="entry name" value="Thioredoxin_domain"/>
</dbReference>
<dbReference type="eggNOG" id="COG3118">
    <property type="taxonomic scope" value="Bacteria"/>
</dbReference>
<evidence type="ECO:0000313" key="4">
    <source>
        <dbReference type="EMBL" id="CAT04947.1"/>
    </source>
</evidence>
<dbReference type="CDD" id="cd02947">
    <property type="entry name" value="TRX_family"/>
    <property type="match status" value="1"/>
</dbReference>
<dbReference type="Proteomes" id="UP000001491">
    <property type="component" value="Chromosome"/>
</dbReference>
<evidence type="ECO:0000256" key="2">
    <source>
        <dbReference type="ARBA" id="ARBA00023284"/>
    </source>
</evidence>
<evidence type="ECO:0000313" key="5">
    <source>
        <dbReference type="Proteomes" id="UP000001491"/>
    </source>
</evidence>
<keyword evidence="5" id="KW-1185">Reference proteome</keyword>
<comment type="similarity">
    <text evidence="1">Belongs to the thioredoxin family.</text>
</comment>
<keyword evidence="2" id="KW-0676">Redox-active center</keyword>
<proteinExistence type="inferred from homology"/>
<accession>C5J655</accession>
<dbReference type="Pfam" id="PF00085">
    <property type="entry name" value="Thioredoxin"/>
    <property type="match status" value="1"/>
</dbReference>
<dbReference type="KEGG" id="mco:MCJ_002560"/>
<evidence type="ECO:0000256" key="1">
    <source>
        <dbReference type="ARBA" id="ARBA00008987"/>
    </source>
</evidence>
<dbReference type="InterPro" id="IPR036249">
    <property type="entry name" value="Thioredoxin-like_sf"/>
</dbReference>
<gene>
    <name evidence="4" type="primary">trxA</name>
    <name evidence="4" type="ordered locus">MCJ_002560</name>
</gene>
<feature type="domain" description="Thioredoxin" evidence="3">
    <location>
        <begin position="1"/>
        <end position="108"/>
    </location>
</feature>
<dbReference type="GO" id="GO:0045454">
    <property type="term" value="P:cell redox homeostasis"/>
    <property type="evidence" value="ECO:0007669"/>
    <property type="project" value="TreeGrafter"/>
</dbReference>